<dbReference type="GO" id="GO:0016020">
    <property type="term" value="C:membrane"/>
    <property type="evidence" value="ECO:0007669"/>
    <property type="project" value="UniProtKB-SubCell"/>
</dbReference>
<keyword evidence="2 5" id="KW-0812">Transmembrane</keyword>
<dbReference type="Proteomes" id="UP000575029">
    <property type="component" value="Unassembled WGS sequence"/>
</dbReference>
<evidence type="ECO:0000256" key="5">
    <source>
        <dbReference type="SAM" id="Phobius"/>
    </source>
</evidence>
<dbReference type="AlphaFoldDB" id="A0A7K6E4M0"/>
<proteinExistence type="predicted"/>
<dbReference type="EMBL" id="VZRM01002369">
    <property type="protein sequence ID" value="NWV33993.1"/>
    <property type="molecule type" value="Genomic_DNA"/>
</dbReference>
<keyword evidence="7" id="KW-1185">Reference proteome</keyword>
<comment type="subcellular location">
    <subcellularLocation>
        <location evidence="1">Membrane</location>
        <topology evidence="1">Multi-pass membrane protein</topology>
    </subcellularLocation>
</comment>
<keyword evidence="4 5" id="KW-0472">Membrane</keyword>
<feature type="transmembrane region" description="Helical" evidence="5">
    <location>
        <begin position="67"/>
        <end position="88"/>
    </location>
</feature>
<feature type="non-terminal residue" evidence="6">
    <location>
        <position position="1"/>
    </location>
</feature>
<feature type="transmembrane region" description="Helical" evidence="5">
    <location>
        <begin position="12"/>
        <end position="33"/>
    </location>
</feature>
<evidence type="ECO:0000313" key="7">
    <source>
        <dbReference type="Proteomes" id="UP000575029"/>
    </source>
</evidence>
<name>A0A7K6E4M0_9PASS</name>
<feature type="non-terminal residue" evidence="6">
    <location>
        <position position="113"/>
    </location>
</feature>
<evidence type="ECO:0000313" key="6">
    <source>
        <dbReference type="EMBL" id="NWV33993.1"/>
    </source>
</evidence>
<evidence type="ECO:0000256" key="2">
    <source>
        <dbReference type="ARBA" id="ARBA00022692"/>
    </source>
</evidence>
<keyword evidence="3 5" id="KW-1133">Transmembrane helix</keyword>
<protein>
    <submittedName>
        <fullName evidence="6">S35D1 protein</fullName>
    </submittedName>
</protein>
<evidence type="ECO:0000256" key="4">
    <source>
        <dbReference type="ARBA" id="ARBA00023136"/>
    </source>
</evidence>
<sequence length="113" mass="12694">QAMEYQGWADMFFVVQFTLSCVMGFILMYSTVLCTQYNSALTTTIVGCIKNILITYIGMFFGGDYIFTWMNFIGLNISIAGSLVYSYITFTEEQKNKESDAGSKMDIKGKSSV</sequence>
<evidence type="ECO:0000256" key="1">
    <source>
        <dbReference type="ARBA" id="ARBA00004141"/>
    </source>
</evidence>
<gene>
    <name evidence="6" type="primary">Slc35d1</name>
    <name evidence="6" type="ORF">GRAPIC_R06410</name>
</gene>
<dbReference type="PANTHER" id="PTHR11132">
    <property type="entry name" value="SOLUTE CARRIER FAMILY 35"/>
    <property type="match status" value="1"/>
</dbReference>
<accession>A0A7K6E4M0</accession>
<organism evidence="6 7">
    <name type="scientific">Grantiella picta</name>
    <dbReference type="NCBI Taxonomy" id="266360"/>
    <lineage>
        <taxon>Eukaryota</taxon>
        <taxon>Metazoa</taxon>
        <taxon>Chordata</taxon>
        <taxon>Craniata</taxon>
        <taxon>Vertebrata</taxon>
        <taxon>Euteleostomi</taxon>
        <taxon>Archelosauria</taxon>
        <taxon>Archosauria</taxon>
        <taxon>Dinosauria</taxon>
        <taxon>Saurischia</taxon>
        <taxon>Theropoda</taxon>
        <taxon>Coelurosauria</taxon>
        <taxon>Aves</taxon>
        <taxon>Neognathae</taxon>
        <taxon>Neoaves</taxon>
        <taxon>Telluraves</taxon>
        <taxon>Australaves</taxon>
        <taxon>Passeriformes</taxon>
        <taxon>Meliphagoidea</taxon>
        <taxon>Meliphagidae</taxon>
        <taxon>Grantiella</taxon>
    </lineage>
</organism>
<evidence type="ECO:0000256" key="3">
    <source>
        <dbReference type="ARBA" id="ARBA00022989"/>
    </source>
</evidence>
<reference evidence="6 7" key="1">
    <citation type="submission" date="2019-09" db="EMBL/GenBank/DDBJ databases">
        <title>Bird 10,000 Genomes (B10K) Project - Family phase.</title>
        <authorList>
            <person name="Zhang G."/>
        </authorList>
    </citation>
    <scope>NUCLEOTIDE SEQUENCE [LARGE SCALE GENOMIC DNA]</scope>
    <source>
        <strain evidence="6">B10K-DU-029-50</strain>
        <tissue evidence="6">Heart</tissue>
    </source>
</reference>
<comment type="caution">
    <text evidence="6">The sequence shown here is derived from an EMBL/GenBank/DDBJ whole genome shotgun (WGS) entry which is preliminary data.</text>
</comment>
<feature type="transmembrane region" description="Helical" evidence="5">
    <location>
        <begin position="40"/>
        <end position="61"/>
    </location>
</feature>
<dbReference type="InterPro" id="IPR050186">
    <property type="entry name" value="TPT_transporter"/>
</dbReference>